<keyword evidence="3 7" id="KW-0812">Transmembrane</keyword>
<dbReference type="EMBL" id="CAFAAM010000051">
    <property type="protein sequence ID" value="CAB4799366.1"/>
    <property type="molecule type" value="Genomic_DNA"/>
</dbReference>
<dbReference type="PANTHER" id="PTHR31632">
    <property type="entry name" value="IRON TRANSPORTER FTH1"/>
    <property type="match status" value="1"/>
</dbReference>
<feature type="transmembrane region" description="Helical" evidence="7">
    <location>
        <begin position="12"/>
        <end position="28"/>
    </location>
</feature>
<feature type="region of interest" description="Disordered" evidence="6">
    <location>
        <begin position="268"/>
        <end position="290"/>
    </location>
</feature>
<dbReference type="AlphaFoldDB" id="A0A6J6XCK6"/>
<reference evidence="12" key="1">
    <citation type="submission" date="2020-05" db="EMBL/GenBank/DDBJ databases">
        <authorList>
            <person name="Chiriac C."/>
            <person name="Salcher M."/>
            <person name="Ghai R."/>
            <person name="Kavagutti S V."/>
        </authorList>
    </citation>
    <scope>NUCLEOTIDE SEQUENCE</scope>
</reference>
<feature type="compositionally biased region" description="Polar residues" evidence="6">
    <location>
        <begin position="281"/>
        <end position="290"/>
    </location>
</feature>
<feature type="transmembrane region" description="Helical" evidence="7">
    <location>
        <begin position="145"/>
        <end position="166"/>
    </location>
</feature>
<dbReference type="EMBL" id="CAFBNJ010000122">
    <property type="protein sequence ID" value="CAB4964153.1"/>
    <property type="molecule type" value="Genomic_DNA"/>
</dbReference>
<evidence type="ECO:0000313" key="8">
    <source>
        <dbReference type="EMBL" id="CAB4347243.1"/>
    </source>
</evidence>
<dbReference type="EMBL" id="CAFAAD010000073">
    <property type="protein sequence ID" value="CAB4794079.1"/>
    <property type="molecule type" value="Genomic_DNA"/>
</dbReference>
<evidence type="ECO:0000256" key="4">
    <source>
        <dbReference type="ARBA" id="ARBA00022989"/>
    </source>
</evidence>
<sequence>MFSNFLIGLREGLEASLVVGILVAYLVKTGRTERLWAVWVGVVIAIVGSLGFVGILELTSKSLDERSEIMFTGVMSIITVVFLTWMIFWMRKTSHKLKGELQGKMDHAIDMGSLALAVMAAVAVGREGLETALFLWTNDQAASGGGHPAVGGVLGLLVAALFGYLLYKRAVTFNLSTFFKITGALLIIVAAGVLAYGIHEFQELGWLPGEDSIALNISSWFDGESWYGSIAKGLFNFTPAITVLQMVAWFVYVVPTMFFFFRASSEPSASAITPDSPAASADTTQAGLRA</sequence>
<dbReference type="GO" id="GO:0033573">
    <property type="term" value="C:high-affinity iron permease complex"/>
    <property type="evidence" value="ECO:0007669"/>
    <property type="project" value="InterPro"/>
</dbReference>
<gene>
    <name evidence="9" type="ORF">UFOPK1762_02002</name>
    <name evidence="10" type="ORF">UFOPK1906_01965</name>
    <name evidence="11" type="ORF">UFOPK2624_01481</name>
    <name evidence="12" type="ORF">UFOPK2969_01051</name>
    <name evidence="13" type="ORF">UFOPK3010_00511</name>
    <name evidence="8" type="ORF">UFOPK3331_02158</name>
    <name evidence="14" type="ORF">UFOPK3785_01730</name>
    <name evidence="15" type="ORF">UFOPK4371_01706</name>
</gene>
<dbReference type="GO" id="GO:0015093">
    <property type="term" value="F:ferrous iron transmembrane transporter activity"/>
    <property type="evidence" value="ECO:0007669"/>
    <property type="project" value="TreeGrafter"/>
</dbReference>
<dbReference type="InterPro" id="IPR004923">
    <property type="entry name" value="FTR1/Fip1/EfeU"/>
</dbReference>
<evidence type="ECO:0000313" key="15">
    <source>
        <dbReference type="EMBL" id="CAB5078555.1"/>
    </source>
</evidence>
<comment type="similarity">
    <text evidence="2">Belongs to the oxidase-dependent Fe transporter (OFeT) (TC 9.A.10.1) family.</text>
</comment>
<organism evidence="12">
    <name type="scientific">freshwater metagenome</name>
    <dbReference type="NCBI Taxonomy" id="449393"/>
    <lineage>
        <taxon>unclassified sequences</taxon>
        <taxon>metagenomes</taxon>
        <taxon>ecological metagenomes</taxon>
    </lineage>
</organism>
<proteinExistence type="inferred from homology"/>
<keyword evidence="4 7" id="KW-1133">Transmembrane helix</keyword>
<evidence type="ECO:0000313" key="12">
    <source>
        <dbReference type="EMBL" id="CAB4794079.1"/>
    </source>
</evidence>
<evidence type="ECO:0000256" key="1">
    <source>
        <dbReference type="ARBA" id="ARBA00004141"/>
    </source>
</evidence>
<feature type="transmembrane region" description="Helical" evidence="7">
    <location>
        <begin position="68"/>
        <end position="88"/>
    </location>
</feature>
<dbReference type="NCBIfam" id="NF041756">
    <property type="entry name" value="EfeU"/>
    <property type="match status" value="1"/>
</dbReference>
<dbReference type="EMBL" id="CAEZXY010000082">
    <property type="protein sequence ID" value="CAB4717674.1"/>
    <property type="molecule type" value="Genomic_DNA"/>
</dbReference>
<feature type="transmembrane region" description="Helical" evidence="7">
    <location>
        <begin position="35"/>
        <end position="56"/>
    </location>
</feature>
<evidence type="ECO:0000313" key="13">
    <source>
        <dbReference type="EMBL" id="CAB4799366.1"/>
    </source>
</evidence>
<dbReference type="PANTHER" id="PTHR31632:SF2">
    <property type="entry name" value="PLASMA MEMBRANE IRON PERMEASE"/>
    <property type="match status" value="1"/>
</dbReference>
<name>A0A6J6XCK6_9ZZZZ</name>
<evidence type="ECO:0000313" key="11">
    <source>
        <dbReference type="EMBL" id="CAB4717674.1"/>
    </source>
</evidence>
<feature type="transmembrane region" description="Helical" evidence="7">
    <location>
        <begin position="108"/>
        <end position="125"/>
    </location>
</feature>
<evidence type="ECO:0000256" key="6">
    <source>
        <dbReference type="SAM" id="MobiDB-lite"/>
    </source>
</evidence>
<accession>A0A6J6XCK6</accession>
<evidence type="ECO:0000313" key="14">
    <source>
        <dbReference type="EMBL" id="CAB4964153.1"/>
    </source>
</evidence>
<protein>
    <submittedName>
        <fullName evidence="12">Unannotated protein</fullName>
    </submittedName>
</protein>
<evidence type="ECO:0000256" key="5">
    <source>
        <dbReference type="ARBA" id="ARBA00023136"/>
    </source>
</evidence>
<keyword evidence="5 7" id="KW-0472">Membrane</keyword>
<evidence type="ECO:0000256" key="3">
    <source>
        <dbReference type="ARBA" id="ARBA00022692"/>
    </source>
</evidence>
<comment type="subcellular location">
    <subcellularLocation>
        <location evidence="1">Membrane</location>
        <topology evidence="1">Multi-pass membrane protein</topology>
    </subcellularLocation>
</comment>
<dbReference type="EMBL" id="CAEZVC010000207">
    <property type="protein sequence ID" value="CAB4638969.1"/>
    <property type="molecule type" value="Genomic_DNA"/>
</dbReference>
<dbReference type="EMBL" id="CAESAL010000158">
    <property type="protein sequence ID" value="CAB4347243.1"/>
    <property type="molecule type" value="Genomic_DNA"/>
</dbReference>
<evidence type="ECO:0000256" key="2">
    <source>
        <dbReference type="ARBA" id="ARBA00008333"/>
    </source>
</evidence>
<evidence type="ECO:0000313" key="10">
    <source>
        <dbReference type="EMBL" id="CAB4638969.1"/>
    </source>
</evidence>
<evidence type="ECO:0000256" key="7">
    <source>
        <dbReference type="SAM" id="Phobius"/>
    </source>
</evidence>
<feature type="transmembrane region" description="Helical" evidence="7">
    <location>
        <begin position="178"/>
        <end position="198"/>
    </location>
</feature>
<dbReference type="Pfam" id="PF03239">
    <property type="entry name" value="FTR1"/>
    <property type="match status" value="1"/>
</dbReference>
<dbReference type="EMBL" id="CAEZTY010000143">
    <property type="protein sequence ID" value="CAB4602139.1"/>
    <property type="molecule type" value="Genomic_DNA"/>
</dbReference>
<dbReference type="EMBL" id="CAFBRD010000129">
    <property type="protein sequence ID" value="CAB5078555.1"/>
    <property type="molecule type" value="Genomic_DNA"/>
</dbReference>
<evidence type="ECO:0000313" key="9">
    <source>
        <dbReference type="EMBL" id="CAB4602139.1"/>
    </source>
</evidence>
<feature type="transmembrane region" description="Helical" evidence="7">
    <location>
        <begin position="237"/>
        <end position="261"/>
    </location>
</feature>